<evidence type="ECO:0000313" key="3">
    <source>
        <dbReference type="EMBL" id="MDT0440254.1"/>
    </source>
</evidence>
<dbReference type="Proteomes" id="UP001183535">
    <property type="component" value="Unassembled WGS sequence"/>
</dbReference>
<proteinExistence type="predicted"/>
<feature type="region of interest" description="Disordered" evidence="1">
    <location>
        <begin position="32"/>
        <end position="89"/>
    </location>
</feature>
<dbReference type="EMBL" id="JAVRES010000040">
    <property type="protein sequence ID" value="MDT0440254.1"/>
    <property type="molecule type" value="Genomic_DNA"/>
</dbReference>
<feature type="signal peptide" evidence="2">
    <location>
        <begin position="1"/>
        <end position="30"/>
    </location>
</feature>
<dbReference type="RefSeq" id="WP_093825488.1">
    <property type="nucleotide sequence ID" value="NZ_JAVRES010000040.1"/>
</dbReference>
<evidence type="ECO:0000313" key="4">
    <source>
        <dbReference type="Proteomes" id="UP001183535"/>
    </source>
</evidence>
<comment type="caution">
    <text evidence="3">The sequence shown here is derived from an EMBL/GenBank/DDBJ whole genome shotgun (WGS) entry which is preliminary data.</text>
</comment>
<dbReference type="PROSITE" id="PS51257">
    <property type="entry name" value="PROKAR_LIPOPROTEIN"/>
    <property type="match status" value="1"/>
</dbReference>
<gene>
    <name evidence="3" type="ORF">RM877_36965</name>
</gene>
<feature type="chain" id="PRO_5044798686" description="Lipoprotein" evidence="2">
    <location>
        <begin position="31"/>
        <end position="227"/>
    </location>
</feature>
<reference evidence="4" key="1">
    <citation type="submission" date="2023-07" db="EMBL/GenBank/DDBJ databases">
        <title>30 novel species of actinomycetes from the DSMZ collection.</title>
        <authorList>
            <person name="Nouioui I."/>
        </authorList>
    </citation>
    <scope>NUCLEOTIDE SEQUENCE [LARGE SCALE GENOMIC DNA]</scope>
    <source>
        <strain evidence="4">DSM 41981</strain>
    </source>
</reference>
<keyword evidence="2" id="KW-0732">Signal</keyword>
<accession>A0ABD5F0X4</accession>
<evidence type="ECO:0008006" key="5">
    <source>
        <dbReference type="Google" id="ProtNLM"/>
    </source>
</evidence>
<keyword evidence="4" id="KW-1185">Reference proteome</keyword>
<evidence type="ECO:0000256" key="1">
    <source>
        <dbReference type="SAM" id="MobiDB-lite"/>
    </source>
</evidence>
<evidence type="ECO:0000256" key="2">
    <source>
        <dbReference type="SAM" id="SignalP"/>
    </source>
</evidence>
<dbReference type="AlphaFoldDB" id="A0ABD5F0X4"/>
<organism evidence="3 4">
    <name type="scientific">Streptomyces doudnae</name>
    <dbReference type="NCBI Taxonomy" id="3075536"/>
    <lineage>
        <taxon>Bacteria</taxon>
        <taxon>Bacillati</taxon>
        <taxon>Actinomycetota</taxon>
        <taxon>Actinomycetes</taxon>
        <taxon>Kitasatosporales</taxon>
        <taxon>Streptomycetaceae</taxon>
        <taxon>Streptomyces</taxon>
    </lineage>
</organism>
<protein>
    <recommendedName>
        <fullName evidence="5">Lipoprotein</fullName>
    </recommendedName>
</protein>
<sequence length="227" mass="23004">MTDRHLRRTARSAGLLAVAAVAALSLTACQSGGKDAANGAETSRATGTGPEVSASAPASPGTGAARDPGNDRTAAQTAGRGAVPSGTPATAAVRTETLVDGSKAEIRRLGQLRYQAKIIDRGAVVAELDTADGDAGLDANGMYVVLTRGGDLRSWMGGEHRGPGTFTLAGGWKAKVTKVGELHYRAQIIGREGAVEATMEANQHDTGLDANAVYIVLSTGGVISSHA</sequence>
<name>A0ABD5F0X4_9ACTN</name>
<feature type="compositionally biased region" description="Low complexity" evidence="1">
    <location>
        <begin position="53"/>
        <end position="65"/>
    </location>
</feature>